<dbReference type="GO" id="GO:0005737">
    <property type="term" value="C:cytoplasm"/>
    <property type="evidence" value="ECO:0007669"/>
    <property type="project" value="UniProtKB-SubCell"/>
</dbReference>
<accession>A0ABC8T3I6</accession>
<keyword evidence="3" id="KW-0963">Cytoplasm</keyword>
<dbReference type="PANTHER" id="PTHR12225:SF0">
    <property type="entry name" value="PROTEASOMAL UBIQUITIN RECEPTOR ADRM1"/>
    <property type="match status" value="1"/>
</dbReference>
<feature type="domain" description="Pru" evidence="6">
    <location>
        <begin position="11"/>
        <end position="104"/>
    </location>
</feature>
<sequence>MDSSAMEEIPAIQETLLEFCAGKMTMEGKCVVPDSRKGLVHIGRGQEGLVHLQWLDRIHNVVEDVNQASGRVYILKFHTDDRKLFFWMQVSSTDHVSTIRQCGI</sequence>
<gene>
    <name evidence="7" type="ORF">ILEXP_LOCUS30384</name>
</gene>
<organism evidence="7 8">
    <name type="scientific">Ilex paraguariensis</name>
    <name type="common">yerba mate</name>
    <dbReference type="NCBI Taxonomy" id="185542"/>
    <lineage>
        <taxon>Eukaryota</taxon>
        <taxon>Viridiplantae</taxon>
        <taxon>Streptophyta</taxon>
        <taxon>Embryophyta</taxon>
        <taxon>Tracheophyta</taxon>
        <taxon>Spermatophyta</taxon>
        <taxon>Magnoliopsida</taxon>
        <taxon>eudicotyledons</taxon>
        <taxon>Gunneridae</taxon>
        <taxon>Pentapetalae</taxon>
        <taxon>asterids</taxon>
        <taxon>campanulids</taxon>
        <taxon>Aquifoliales</taxon>
        <taxon>Aquifoliaceae</taxon>
        <taxon>Ilex</taxon>
    </lineage>
</organism>
<evidence type="ECO:0000313" key="7">
    <source>
        <dbReference type="EMBL" id="CAK9161577.1"/>
    </source>
</evidence>
<evidence type="ECO:0000256" key="3">
    <source>
        <dbReference type="ARBA" id="ARBA00022490"/>
    </source>
</evidence>
<dbReference type="GO" id="GO:0000502">
    <property type="term" value="C:proteasome complex"/>
    <property type="evidence" value="ECO:0007669"/>
    <property type="project" value="UniProtKB-KW"/>
</dbReference>
<dbReference type="PROSITE" id="PS51917">
    <property type="entry name" value="PRU"/>
    <property type="match status" value="1"/>
</dbReference>
<dbReference type="AlphaFoldDB" id="A0ABC8T3I6"/>
<dbReference type="EMBL" id="CAUOFW020003703">
    <property type="protein sequence ID" value="CAK9161577.1"/>
    <property type="molecule type" value="Genomic_DNA"/>
</dbReference>
<keyword evidence="8" id="KW-1185">Reference proteome</keyword>
<evidence type="ECO:0000313" key="8">
    <source>
        <dbReference type="Proteomes" id="UP001642360"/>
    </source>
</evidence>
<name>A0ABC8T3I6_9AQUA</name>
<evidence type="ECO:0000256" key="2">
    <source>
        <dbReference type="ARBA" id="ARBA00004496"/>
    </source>
</evidence>
<dbReference type="InterPro" id="IPR044868">
    <property type="entry name" value="Rpn13/ADRM1_Pru"/>
</dbReference>
<proteinExistence type="predicted"/>
<dbReference type="GO" id="GO:0005634">
    <property type="term" value="C:nucleus"/>
    <property type="evidence" value="ECO:0007669"/>
    <property type="project" value="UniProtKB-SubCell"/>
</dbReference>
<comment type="subcellular location">
    <subcellularLocation>
        <location evidence="2">Cytoplasm</location>
    </subcellularLocation>
    <subcellularLocation>
        <location evidence="1">Nucleus</location>
    </subcellularLocation>
</comment>
<evidence type="ECO:0000256" key="4">
    <source>
        <dbReference type="ARBA" id="ARBA00022942"/>
    </source>
</evidence>
<protein>
    <recommendedName>
        <fullName evidence="6">Pru domain-containing protein</fullName>
    </recommendedName>
</protein>
<dbReference type="Proteomes" id="UP001642360">
    <property type="component" value="Unassembled WGS sequence"/>
</dbReference>
<keyword evidence="4" id="KW-0647">Proteasome</keyword>
<evidence type="ECO:0000256" key="5">
    <source>
        <dbReference type="ARBA" id="ARBA00023242"/>
    </source>
</evidence>
<comment type="caution">
    <text evidence="7">The sequence shown here is derived from an EMBL/GenBank/DDBJ whole genome shotgun (WGS) entry which is preliminary data.</text>
</comment>
<dbReference type="PANTHER" id="PTHR12225">
    <property type="entry name" value="ADHESION REGULATING MOLECULE 1 110 KDA CELL MEMBRANE GLYCOPROTEIN"/>
    <property type="match status" value="1"/>
</dbReference>
<evidence type="ECO:0000256" key="1">
    <source>
        <dbReference type="ARBA" id="ARBA00004123"/>
    </source>
</evidence>
<reference evidence="7 8" key="1">
    <citation type="submission" date="2024-02" db="EMBL/GenBank/DDBJ databases">
        <authorList>
            <person name="Vignale AGUSTIN F."/>
            <person name="Sosa J E."/>
            <person name="Modenutti C."/>
        </authorList>
    </citation>
    <scope>NUCLEOTIDE SEQUENCE [LARGE SCALE GENOMIC DNA]</scope>
</reference>
<dbReference type="Gene3D" id="2.30.29.70">
    <property type="entry name" value="Proteasomal ubiquitin receptor Rpn13/ADRM1"/>
    <property type="match status" value="2"/>
</dbReference>
<evidence type="ECO:0000259" key="6">
    <source>
        <dbReference type="PROSITE" id="PS51917"/>
    </source>
</evidence>
<dbReference type="InterPro" id="IPR038633">
    <property type="entry name" value="Rpn13/ADRM1_Pru_sf"/>
</dbReference>
<keyword evidence="5" id="KW-0539">Nucleus</keyword>
<dbReference type="Pfam" id="PF04683">
    <property type="entry name" value="Rpn13_ADRM1_Pru"/>
    <property type="match status" value="2"/>
</dbReference>
<dbReference type="InterPro" id="IPR006773">
    <property type="entry name" value="Rpn13/ADRM1"/>
</dbReference>